<proteinExistence type="predicted"/>
<dbReference type="AlphaFoldDB" id="A0A9P7S4L4"/>
<sequence length="151" mass="17499">MSHLPVFSFVEGSVASVYQALFLLFITVRQYVLEHIDVFAPIGILQIVLLSWICAVIFTTAFLLALRRIVKLLRSQWSRSSRRKHDYEYDLEMCEDGHCEEHRTEAIPVYLAVGQRRSLSLGKSVNRKGGQYQFGVLVPVMIERNDRFYDD</sequence>
<name>A0A9P7S4L4_9AGAR</name>
<dbReference type="Proteomes" id="UP001049176">
    <property type="component" value="Chromosome 3"/>
</dbReference>
<dbReference type="KEGG" id="more:E1B28_005796"/>
<dbReference type="GeneID" id="66074872"/>
<evidence type="ECO:0000313" key="3">
    <source>
        <dbReference type="Proteomes" id="UP001049176"/>
    </source>
</evidence>
<evidence type="ECO:0000313" key="2">
    <source>
        <dbReference type="EMBL" id="KAG7095002.1"/>
    </source>
</evidence>
<dbReference type="OrthoDB" id="3013392at2759"/>
<keyword evidence="1" id="KW-0472">Membrane</keyword>
<accession>A0A9P7S4L4</accession>
<feature type="transmembrane region" description="Helical" evidence="1">
    <location>
        <begin position="38"/>
        <end position="66"/>
    </location>
</feature>
<keyword evidence="1" id="KW-0812">Transmembrane</keyword>
<keyword evidence="1" id="KW-1133">Transmembrane helix</keyword>
<organism evidence="2 3">
    <name type="scientific">Marasmius oreades</name>
    <name type="common">fairy-ring Marasmius</name>
    <dbReference type="NCBI Taxonomy" id="181124"/>
    <lineage>
        <taxon>Eukaryota</taxon>
        <taxon>Fungi</taxon>
        <taxon>Dikarya</taxon>
        <taxon>Basidiomycota</taxon>
        <taxon>Agaricomycotina</taxon>
        <taxon>Agaricomycetes</taxon>
        <taxon>Agaricomycetidae</taxon>
        <taxon>Agaricales</taxon>
        <taxon>Marasmiineae</taxon>
        <taxon>Marasmiaceae</taxon>
        <taxon>Marasmius</taxon>
    </lineage>
</organism>
<gene>
    <name evidence="2" type="ORF">E1B28_005796</name>
</gene>
<feature type="transmembrane region" description="Helical" evidence="1">
    <location>
        <begin position="12"/>
        <end position="32"/>
    </location>
</feature>
<keyword evidence="3" id="KW-1185">Reference proteome</keyword>
<dbReference type="RefSeq" id="XP_043011472.1">
    <property type="nucleotide sequence ID" value="XM_043150385.1"/>
</dbReference>
<reference evidence="2" key="1">
    <citation type="journal article" date="2021" name="Genome Biol. Evol.">
        <title>The assembled and annotated genome of the fairy-ring fungus Marasmius oreades.</title>
        <authorList>
            <person name="Hiltunen M."/>
            <person name="Ament-Velasquez S.L."/>
            <person name="Johannesson H."/>
        </authorList>
    </citation>
    <scope>NUCLEOTIDE SEQUENCE</scope>
    <source>
        <strain evidence="2">03SP1</strain>
    </source>
</reference>
<protein>
    <submittedName>
        <fullName evidence="2">Uncharacterized protein</fullName>
    </submittedName>
</protein>
<evidence type="ECO:0000256" key="1">
    <source>
        <dbReference type="SAM" id="Phobius"/>
    </source>
</evidence>
<comment type="caution">
    <text evidence="2">The sequence shown here is derived from an EMBL/GenBank/DDBJ whole genome shotgun (WGS) entry which is preliminary data.</text>
</comment>
<dbReference type="EMBL" id="CM032183">
    <property type="protein sequence ID" value="KAG7095002.1"/>
    <property type="molecule type" value="Genomic_DNA"/>
</dbReference>